<feature type="domain" description="EthD" evidence="2">
    <location>
        <begin position="21"/>
        <end position="108"/>
    </location>
</feature>
<dbReference type="InterPro" id="IPR009799">
    <property type="entry name" value="EthD_dom"/>
</dbReference>
<dbReference type="Gene3D" id="3.30.70.100">
    <property type="match status" value="1"/>
</dbReference>
<dbReference type="GO" id="GO:0016491">
    <property type="term" value="F:oxidoreductase activity"/>
    <property type="evidence" value="ECO:0007669"/>
    <property type="project" value="InterPro"/>
</dbReference>
<evidence type="ECO:0000256" key="1">
    <source>
        <dbReference type="ARBA" id="ARBA00005986"/>
    </source>
</evidence>
<dbReference type="Proteomes" id="UP000250140">
    <property type="component" value="Unassembled WGS sequence"/>
</dbReference>
<gene>
    <name evidence="3" type="ORF">AOQ84DRAFT_302904</name>
</gene>
<dbReference type="SUPFAM" id="SSF54909">
    <property type="entry name" value="Dimeric alpha+beta barrel"/>
    <property type="match status" value="1"/>
</dbReference>
<dbReference type="OrthoDB" id="3454835at2759"/>
<reference evidence="3 4" key="1">
    <citation type="journal article" date="2016" name="Nat. Commun.">
        <title>Ectomycorrhizal ecology is imprinted in the genome of the dominant symbiotic fungus Cenococcum geophilum.</title>
        <authorList>
            <consortium name="DOE Joint Genome Institute"/>
            <person name="Peter M."/>
            <person name="Kohler A."/>
            <person name="Ohm R.A."/>
            <person name="Kuo A."/>
            <person name="Krutzmann J."/>
            <person name="Morin E."/>
            <person name="Arend M."/>
            <person name="Barry K.W."/>
            <person name="Binder M."/>
            <person name="Choi C."/>
            <person name="Clum A."/>
            <person name="Copeland A."/>
            <person name="Grisel N."/>
            <person name="Haridas S."/>
            <person name="Kipfer T."/>
            <person name="LaButti K."/>
            <person name="Lindquist E."/>
            <person name="Lipzen A."/>
            <person name="Maire R."/>
            <person name="Meier B."/>
            <person name="Mihaltcheva S."/>
            <person name="Molinier V."/>
            <person name="Murat C."/>
            <person name="Poggeler S."/>
            <person name="Quandt C.A."/>
            <person name="Sperisen C."/>
            <person name="Tritt A."/>
            <person name="Tisserant E."/>
            <person name="Crous P.W."/>
            <person name="Henrissat B."/>
            <person name="Nehls U."/>
            <person name="Egli S."/>
            <person name="Spatafora J.W."/>
            <person name="Grigoriev I.V."/>
            <person name="Martin F.M."/>
        </authorList>
    </citation>
    <scope>NUCLEOTIDE SEQUENCE [LARGE SCALE GENOMIC DNA]</scope>
    <source>
        <strain evidence="3 4">CBS 207.34</strain>
    </source>
</reference>
<dbReference type="EMBL" id="KV750747">
    <property type="protein sequence ID" value="OCL03380.1"/>
    <property type="molecule type" value="Genomic_DNA"/>
</dbReference>
<comment type="similarity">
    <text evidence="1">Belongs to the tpcK family.</text>
</comment>
<sequence length="129" mass="15008">MATPTEAGSKLLVWTVCAFRKAGMEEEEFHRYMTEVYAPLVRDLLVTHNTSATRSLMAQIRDIQFQNDADYDMVTQIRFPDTQNFVNFRNNPFYKEKIMADHDHFTDPERVFMSVGWVEGHIIDGQVAD</sequence>
<proteinExistence type="inferred from homology"/>
<evidence type="ECO:0000313" key="3">
    <source>
        <dbReference type="EMBL" id="OCL03380.1"/>
    </source>
</evidence>
<evidence type="ECO:0000259" key="2">
    <source>
        <dbReference type="Pfam" id="PF07110"/>
    </source>
</evidence>
<evidence type="ECO:0000313" key="4">
    <source>
        <dbReference type="Proteomes" id="UP000250140"/>
    </source>
</evidence>
<accession>A0A8E2JN04</accession>
<dbReference type="AlphaFoldDB" id="A0A8E2JN04"/>
<name>A0A8E2JN04_9PEZI</name>
<dbReference type="InterPro" id="IPR011008">
    <property type="entry name" value="Dimeric_a/b-barrel"/>
</dbReference>
<keyword evidence="4" id="KW-1185">Reference proteome</keyword>
<organism evidence="3 4">
    <name type="scientific">Glonium stellatum</name>
    <dbReference type="NCBI Taxonomy" id="574774"/>
    <lineage>
        <taxon>Eukaryota</taxon>
        <taxon>Fungi</taxon>
        <taxon>Dikarya</taxon>
        <taxon>Ascomycota</taxon>
        <taxon>Pezizomycotina</taxon>
        <taxon>Dothideomycetes</taxon>
        <taxon>Pleosporomycetidae</taxon>
        <taxon>Gloniales</taxon>
        <taxon>Gloniaceae</taxon>
        <taxon>Glonium</taxon>
    </lineage>
</organism>
<protein>
    <recommendedName>
        <fullName evidence="2">EthD domain-containing protein</fullName>
    </recommendedName>
</protein>
<dbReference type="Pfam" id="PF07110">
    <property type="entry name" value="EthD"/>
    <property type="match status" value="1"/>
</dbReference>